<evidence type="ECO:0000256" key="11">
    <source>
        <dbReference type="ARBA" id="ARBA00022989"/>
    </source>
</evidence>
<dbReference type="AlphaFoldDB" id="A0A0B0IM53"/>
<proteinExistence type="predicted"/>
<keyword evidence="13 15" id="KW-0472">Membrane</keyword>
<gene>
    <name evidence="18" type="ORF">LQ50_05195</name>
</gene>
<comment type="catalytic activity">
    <reaction evidence="1">
        <text>ATP + protein L-histidine = ADP + protein N-phospho-L-histidine.</text>
        <dbReference type="EC" id="2.7.13.3"/>
    </reaction>
</comment>
<evidence type="ECO:0000256" key="14">
    <source>
        <dbReference type="SAM" id="Coils"/>
    </source>
</evidence>
<organism evidence="18 19">
    <name type="scientific">Halalkalibacter okhensis</name>
    <dbReference type="NCBI Taxonomy" id="333138"/>
    <lineage>
        <taxon>Bacteria</taxon>
        <taxon>Bacillati</taxon>
        <taxon>Bacillota</taxon>
        <taxon>Bacilli</taxon>
        <taxon>Bacillales</taxon>
        <taxon>Bacillaceae</taxon>
        <taxon>Halalkalibacter</taxon>
    </lineage>
</organism>
<keyword evidence="6" id="KW-0808">Transferase</keyword>
<dbReference type="EC" id="2.7.13.3" evidence="3"/>
<evidence type="ECO:0000256" key="5">
    <source>
        <dbReference type="ARBA" id="ARBA00022553"/>
    </source>
</evidence>
<dbReference type="Gene3D" id="6.10.340.10">
    <property type="match status" value="1"/>
</dbReference>
<dbReference type="OrthoDB" id="335833at2"/>
<keyword evidence="7 15" id="KW-0812">Transmembrane</keyword>
<dbReference type="eggNOG" id="COG2205">
    <property type="taxonomic scope" value="Bacteria"/>
</dbReference>
<dbReference type="InterPro" id="IPR004358">
    <property type="entry name" value="Sig_transdc_His_kin-like_C"/>
</dbReference>
<keyword evidence="19" id="KW-1185">Reference proteome</keyword>
<dbReference type="RefSeq" id="WP_034626678.1">
    <property type="nucleotide sequence ID" value="NZ_JRJU01000004.1"/>
</dbReference>
<keyword evidence="8" id="KW-0547">Nucleotide-binding</keyword>
<evidence type="ECO:0000256" key="7">
    <source>
        <dbReference type="ARBA" id="ARBA00022692"/>
    </source>
</evidence>
<dbReference type="SUPFAM" id="SSF47384">
    <property type="entry name" value="Homodimeric domain of signal transducing histidine kinase"/>
    <property type="match status" value="1"/>
</dbReference>
<protein>
    <recommendedName>
        <fullName evidence="3">histidine kinase</fullName>
        <ecNumber evidence="3">2.7.13.3</ecNumber>
    </recommendedName>
</protein>
<dbReference type="EMBL" id="JRJU01000004">
    <property type="protein sequence ID" value="KHF41159.1"/>
    <property type="molecule type" value="Genomic_DNA"/>
</dbReference>
<evidence type="ECO:0000256" key="9">
    <source>
        <dbReference type="ARBA" id="ARBA00022777"/>
    </source>
</evidence>
<dbReference type="PANTHER" id="PTHR45528">
    <property type="entry name" value="SENSOR HISTIDINE KINASE CPXA"/>
    <property type="match status" value="1"/>
</dbReference>
<dbReference type="CDD" id="cd00082">
    <property type="entry name" value="HisKA"/>
    <property type="match status" value="1"/>
</dbReference>
<dbReference type="CDD" id="cd06225">
    <property type="entry name" value="HAMP"/>
    <property type="match status" value="1"/>
</dbReference>
<dbReference type="GO" id="GO:0005886">
    <property type="term" value="C:plasma membrane"/>
    <property type="evidence" value="ECO:0007669"/>
    <property type="project" value="UniProtKB-SubCell"/>
</dbReference>
<feature type="domain" description="Histidine kinase" evidence="16">
    <location>
        <begin position="250"/>
        <end position="486"/>
    </location>
</feature>
<evidence type="ECO:0000256" key="10">
    <source>
        <dbReference type="ARBA" id="ARBA00022840"/>
    </source>
</evidence>
<dbReference type="SUPFAM" id="SSF158472">
    <property type="entry name" value="HAMP domain-like"/>
    <property type="match status" value="1"/>
</dbReference>
<dbReference type="SMART" id="SM00387">
    <property type="entry name" value="HATPase_c"/>
    <property type="match status" value="1"/>
</dbReference>
<evidence type="ECO:0000313" key="18">
    <source>
        <dbReference type="EMBL" id="KHF41159.1"/>
    </source>
</evidence>
<keyword evidence="12" id="KW-0902">Two-component regulatory system</keyword>
<name>A0A0B0IM53_9BACI</name>
<dbReference type="Pfam" id="PF00672">
    <property type="entry name" value="HAMP"/>
    <property type="match status" value="1"/>
</dbReference>
<feature type="domain" description="HAMP" evidence="17">
    <location>
        <begin position="183"/>
        <end position="235"/>
    </location>
</feature>
<keyword evidence="5" id="KW-0597">Phosphoprotein</keyword>
<dbReference type="PROSITE" id="PS50109">
    <property type="entry name" value="HIS_KIN"/>
    <property type="match status" value="1"/>
</dbReference>
<feature type="coiled-coil region" evidence="14">
    <location>
        <begin position="216"/>
        <end position="243"/>
    </location>
</feature>
<feature type="transmembrane region" description="Helical" evidence="15">
    <location>
        <begin position="7"/>
        <end position="26"/>
    </location>
</feature>
<dbReference type="Proteomes" id="UP000030832">
    <property type="component" value="Unassembled WGS sequence"/>
</dbReference>
<dbReference type="InterPro" id="IPR003594">
    <property type="entry name" value="HATPase_dom"/>
</dbReference>
<evidence type="ECO:0000256" key="4">
    <source>
        <dbReference type="ARBA" id="ARBA00022475"/>
    </source>
</evidence>
<dbReference type="InterPro" id="IPR003661">
    <property type="entry name" value="HisK_dim/P_dom"/>
</dbReference>
<reference evidence="18 19" key="1">
    <citation type="submission" date="2014-09" db="EMBL/GenBank/DDBJ databases">
        <title>Genome sequencing and annotation of Bacillus Okhensis strain Kh10-101T.</title>
        <authorList>
            <person name="Prakash J.S."/>
        </authorList>
    </citation>
    <scope>NUCLEOTIDE SEQUENCE [LARGE SCALE GENOMIC DNA]</scope>
    <source>
        <strain evidence="19">Kh10-101T</strain>
    </source>
</reference>
<dbReference type="GO" id="GO:0000155">
    <property type="term" value="F:phosphorelay sensor kinase activity"/>
    <property type="evidence" value="ECO:0007669"/>
    <property type="project" value="InterPro"/>
</dbReference>
<accession>A0A0B0IM53</accession>
<dbReference type="Gene3D" id="1.10.287.130">
    <property type="match status" value="1"/>
</dbReference>
<dbReference type="STRING" id="333138.LQ50_05195"/>
<keyword evidence="9 18" id="KW-0418">Kinase</keyword>
<dbReference type="InterPro" id="IPR050398">
    <property type="entry name" value="HssS/ArlS-like"/>
</dbReference>
<dbReference type="InterPro" id="IPR036890">
    <property type="entry name" value="HATPase_C_sf"/>
</dbReference>
<comment type="caution">
    <text evidence="18">The sequence shown here is derived from an EMBL/GenBank/DDBJ whole genome shotgun (WGS) entry which is preliminary data.</text>
</comment>
<keyword evidence="11 15" id="KW-1133">Transmembrane helix</keyword>
<evidence type="ECO:0000256" key="13">
    <source>
        <dbReference type="ARBA" id="ARBA00023136"/>
    </source>
</evidence>
<dbReference type="PANTHER" id="PTHR45528:SF1">
    <property type="entry name" value="SENSOR HISTIDINE KINASE CPXA"/>
    <property type="match status" value="1"/>
</dbReference>
<evidence type="ECO:0000259" key="17">
    <source>
        <dbReference type="PROSITE" id="PS50885"/>
    </source>
</evidence>
<dbReference type="InterPro" id="IPR036097">
    <property type="entry name" value="HisK_dim/P_sf"/>
</dbReference>
<keyword evidence="10" id="KW-0067">ATP-binding</keyword>
<evidence type="ECO:0000256" key="8">
    <source>
        <dbReference type="ARBA" id="ARBA00022741"/>
    </source>
</evidence>
<dbReference type="Pfam" id="PF00512">
    <property type="entry name" value="HisKA"/>
    <property type="match status" value="1"/>
</dbReference>
<keyword evidence="14" id="KW-0175">Coiled coil</keyword>
<evidence type="ECO:0000256" key="15">
    <source>
        <dbReference type="SAM" id="Phobius"/>
    </source>
</evidence>
<evidence type="ECO:0000313" key="19">
    <source>
        <dbReference type="Proteomes" id="UP000030832"/>
    </source>
</evidence>
<evidence type="ECO:0000256" key="12">
    <source>
        <dbReference type="ARBA" id="ARBA00023012"/>
    </source>
</evidence>
<dbReference type="InterPro" id="IPR003660">
    <property type="entry name" value="HAMP_dom"/>
</dbReference>
<comment type="subcellular location">
    <subcellularLocation>
        <location evidence="2">Cell membrane</location>
        <topology evidence="2">Multi-pass membrane protein</topology>
    </subcellularLocation>
</comment>
<feature type="transmembrane region" description="Helical" evidence="15">
    <location>
        <begin position="160"/>
        <end position="181"/>
    </location>
</feature>
<dbReference type="SMART" id="SM00388">
    <property type="entry name" value="HisKA"/>
    <property type="match status" value="1"/>
</dbReference>
<dbReference type="SUPFAM" id="SSF55874">
    <property type="entry name" value="ATPase domain of HSP90 chaperone/DNA topoisomerase II/histidine kinase"/>
    <property type="match status" value="1"/>
</dbReference>
<evidence type="ECO:0000259" key="16">
    <source>
        <dbReference type="PROSITE" id="PS50109"/>
    </source>
</evidence>
<dbReference type="SMART" id="SM00304">
    <property type="entry name" value="HAMP"/>
    <property type="match status" value="1"/>
</dbReference>
<evidence type="ECO:0000256" key="6">
    <source>
        <dbReference type="ARBA" id="ARBA00022679"/>
    </source>
</evidence>
<dbReference type="GO" id="GO:0005524">
    <property type="term" value="F:ATP binding"/>
    <property type="evidence" value="ECO:0007669"/>
    <property type="project" value="UniProtKB-KW"/>
</dbReference>
<evidence type="ECO:0000256" key="3">
    <source>
        <dbReference type="ARBA" id="ARBA00012438"/>
    </source>
</evidence>
<dbReference type="Gene3D" id="3.30.565.10">
    <property type="entry name" value="Histidine kinase-like ATPase, C-terminal domain"/>
    <property type="match status" value="1"/>
</dbReference>
<keyword evidence="4" id="KW-1003">Cell membrane</keyword>
<dbReference type="PRINTS" id="PR00344">
    <property type="entry name" value="BCTRLSENSOR"/>
</dbReference>
<dbReference type="InterPro" id="IPR005467">
    <property type="entry name" value="His_kinase_dom"/>
</dbReference>
<evidence type="ECO:0000256" key="1">
    <source>
        <dbReference type="ARBA" id="ARBA00000085"/>
    </source>
</evidence>
<dbReference type="PROSITE" id="PS50885">
    <property type="entry name" value="HAMP"/>
    <property type="match status" value="1"/>
</dbReference>
<sequence length="488" mass="56163">MKIKHWLMVSYFIVMSIPIIALYFIYTSISNFDQKQDIREYVDVSNTFSDLEEVLQDGSLYDIQNQKNYDPIKELTSDSLRITLFRHDGVRLFSSPEDSSSPQLVTEQLDYIYRDLNEIKKNHRTYSLKRPVFANGQLVGIYEIVKGREEWISGVHDRSLIVFGTFSAIFVLTYLVVLILLNRKLNRPLSKLHTRMTAFANGERMEDPEWSGRDEIGELMNHFEKMRKQIEAAKEEVEKQHREKDFIVASVSHDVKTPLTVVQAYSEALLMNKTLTKKEEEEYKAILFNKLRFMKQMLDELVIYNELQSSQMIIELVEVDGDEFFEMLLSGYEEPATQQGVTLKVEQNVDGNLHVNAKQMIRVVDNVMANGIRHTDVGKSIWLGAFSSDANLPTWLFPAFIDELHRWRSKGTVILVQNEGKAIPHAQLERIFHPFVQGEEARGQGGSSGLGLSITKMVMEQHNGKISMWSEEGKGTLIACWLPERNGI</sequence>
<dbReference type="Pfam" id="PF02518">
    <property type="entry name" value="HATPase_c"/>
    <property type="match status" value="1"/>
</dbReference>
<evidence type="ECO:0000256" key="2">
    <source>
        <dbReference type="ARBA" id="ARBA00004651"/>
    </source>
</evidence>